<dbReference type="AlphaFoldDB" id="A0A6V8MKK1"/>
<dbReference type="PROSITE" id="PS50109">
    <property type="entry name" value="HIS_KIN"/>
    <property type="match status" value="1"/>
</dbReference>
<organism evidence="20 21">
    <name type="scientific">Geomonas silvestris</name>
    <dbReference type="NCBI Taxonomy" id="2740184"/>
    <lineage>
        <taxon>Bacteria</taxon>
        <taxon>Pseudomonadati</taxon>
        <taxon>Thermodesulfobacteriota</taxon>
        <taxon>Desulfuromonadia</taxon>
        <taxon>Geobacterales</taxon>
        <taxon>Geobacteraceae</taxon>
        <taxon>Geomonas</taxon>
    </lineage>
</organism>
<dbReference type="Pfam" id="PF13426">
    <property type="entry name" value="PAS_9"/>
    <property type="match status" value="1"/>
</dbReference>
<evidence type="ECO:0000256" key="12">
    <source>
        <dbReference type="ARBA" id="ARBA00023012"/>
    </source>
</evidence>
<dbReference type="InterPro" id="IPR005467">
    <property type="entry name" value="His_kinase_dom"/>
</dbReference>
<evidence type="ECO:0000256" key="11">
    <source>
        <dbReference type="ARBA" id="ARBA00023004"/>
    </source>
</evidence>
<gene>
    <name evidence="20" type="ORF">GMST_28170</name>
</gene>
<evidence type="ECO:0000256" key="10">
    <source>
        <dbReference type="ARBA" id="ARBA00022777"/>
    </source>
</evidence>
<dbReference type="InterPro" id="IPR003594">
    <property type="entry name" value="HATPase_dom"/>
</dbReference>
<dbReference type="SUPFAM" id="SSF55785">
    <property type="entry name" value="PYP-like sensor domain (PAS domain)"/>
    <property type="match status" value="2"/>
</dbReference>
<feature type="coiled-coil region" evidence="16">
    <location>
        <begin position="224"/>
        <end position="254"/>
    </location>
</feature>
<comment type="function">
    <text evidence="14">Member of the two-component regulatory system NreB/NreC involved in the control of dissimilatory nitrate/nitrite reduction in response to oxygen. NreB functions as a direct oxygen sensor histidine kinase which is autophosphorylated, in the absence of oxygen, probably at the conserved histidine residue, and transfers its phosphate group probably to a conserved aspartate residue of NreC. NreB/NreC activates the expression of the nitrate (narGHJI) and nitrite (nir) reductase operons, as well as the putative nitrate transporter gene narT.</text>
</comment>
<dbReference type="SUPFAM" id="SSF55874">
    <property type="entry name" value="ATPase domain of HSP90 chaperone/DNA topoisomerase II/histidine kinase"/>
    <property type="match status" value="1"/>
</dbReference>
<dbReference type="CDD" id="cd00130">
    <property type="entry name" value="PAS"/>
    <property type="match status" value="1"/>
</dbReference>
<evidence type="ECO:0000313" key="20">
    <source>
        <dbReference type="EMBL" id="GFO60492.1"/>
    </source>
</evidence>
<evidence type="ECO:0000259" key="19">
    <source>
        <dbReference type="PROSITE" id="PS50113"/>
    </source>
</evidence>
<evidence type="ECO:0000256" key="3">
    <source>
        <dbReference type="ARBA" id="ARBA00004496"/>
    </source>
</evidence>
<protein>
    <recommendedName>
        <fullName evidence="5">Oxygen sensor histidine kinase NreB</fullName>
        <ecNumber evidence="4">2.7.13.3</ecNumber>
    </recommendedName>
    <alternativeName>
        <fullName evidence="15">Nitrogen regulation protein B</fullName>
    </alternativeName>
</protein>
<keyword evidence="6" id="KW-0004">4Fe-4S</keyword>
<evidence type="ECO:0000256" key="7">
    <source>
        <dbReference type="ARBA" id="ARBA00022490"/>
    </source>
</evidence>
<dbReference type="InterPro" id="IPR013655">
    <property type="entry name" value="PAS_fold_3"/>
</dbReference>
<dbReference type="PANTHER" id="PTHR24421:SF58">
    <property type="entry name" value="SIGNAL TRANSDUCTION HISTIDINE-PROTEIN KINASE_PHOSPHATASE UHPB"/>
    <property type="match status" value="1"/>
</dbReference>
<dbReference type="GO" id="GO:0046983">
    <property type="term" value="F:protein dimerization activity"/>
    <property type="evidence" value="ECO:0007669"/>
    <property type="project" value="InterPro"/>
</dbReference>
<comment type="cofactor">
    <cofactor evidence="2">
        <name>[4Fe-4S] cluster</name>
        <dbReference type="ChEBI" id="CHEBI:49883"/>
    </cofactor>
</comment>
<dbReference type="InterPro" id="IPR036890">
    <property type="entry name" value="HATPase_C_sf"/>
</dbReference>
<keyword evidence="16" id="KW-0175">Coiled coil</keyword>
<dbReference type="GO" id="GO:0005737">
    <property type="term" value="C:cytoplasm"/>
    <property type="evidence" value="ECO:0007669"/>
    <property type="project" value="UniProtKB-SubCell"/>
</dbReference>
<dbReference type="SMART" id="SM00387">
    <property type="entry name" value="HATPase_c"/>
    <property type="match status" value="1"/>
</dbReference>
<dbReference type="InterPro" id="IPR004358">
    <property type="entry name" value="Sig_transdc_His_kin-like_C"/>
</dbReference>
<evidence type="ECO:0000256" key="2">
    <source>
        <dbReference type="ARBA" id="ARBA00001966"/>
    </source>
</evidence>
<dbReference type="GO" id="GO:0016020">
    <property type="term" value="C:membrane"/>
    <property type="evidence" value="ECO:0007669"/>
    <property type="project" value="InterPro"/>
</dbReference>
<accession>A0A6V8MKK1</accession>
<dbReference type="CDD" id="cd16917">
    <property type="entry name" value="HATPase_UhpB-NarQ-NarX-like"/>
    <property type="match status" value="1"/>
</dbReference>
<evidence type="ECO:0000256" key="1">
    <source>
        <dbReference type="ARBA" id="ARBA00000085"/>
    </source>
</evidence>
<dbReference type="EC" id="2.7.13.3" evidence="4"/>
<keyword evidence="9" id="KW-0479">Metal-binding</keyword>
<evidence type="ECO:0000256" key="13">
    <source>
        <dbReference type="ARBA" id="ARBA00023014"/>
    </source>
</evidence>
<dbReference type="GO" id="GO:0000155">
    <property type="term" value="F:phosphorelay sensor kinase activity"/>
    <property type="evidence" value="ECO:0007669"/>
    <property type="project" value="InterPro"/>
</dbReference>
<keyword evidence="10" id="KW-0418">Kinase</keyword>
<dbReference type="Pfam" id="PF02518">
    <property type="entry name" value="HATPase_c"/>
    <property type="match status" value="1"/>
</dbReference>
<keyword evidence="11" id="KW-0408">Iron</keyword>
<evidence type="ECO:0000256" key="16">
    <source>
        <dbReference type="SAM" id="Coils"/>
    </source>
</evidence>
<name>A0A6V8MKK1_9BACT</name>
<comment type="subcellular location">
    <subcellularLocation>
        <location evidence="3">Cytoplasm</location>
    </subcellularLocation>
</comment>
<dbReference type="RefSeq" id="WP_183355308.1">
    <property type="nucleotide sequence ID" value="NZ_BLXX01000008.1"/>
</dbReference>
<dbReference type="PANTHER" id="PTHR24421">
    <property type="entry name" value="NITRATE/NITRITE SENSOR PROTEIN NARX-RELATED"/>
    <property type="match status" value="1"/>
</dbReference>
<proteinExistence type="predicted"/>
<evidence type="ECO:0000256" key="6">
    <source>
        <dbReference type="ARBA" id="ARBA00022485"/>
    </source>
</evidence>
<dbReference type="Pfam" id="PF07730">
    <property type="entry name" value="HisKA_3"/>
    <property type="match status" value="1"/>
</dbReference>
<keyword evidence="21" id="KW-1185">Reference proteome</keyword>
<evidence type="ECO:0000256" key="14">
    <source>
        <dbReference type="ARBA" id="ARBA00024827"/>
    </source>
</evidence>
<dbReference type="Proteomes" id="UP000556026">
    <property type="component" value="Unassembled WGS sequence"/>
</dbReference>
<evidence type="ECO:0000256" key="4">
    <source>
        <dbReference type="ARBA" id="ARBA00012438"/>
    </source>
</evidence>
<keyword evidence="7" id="KW-0963">Cytoplasm</keyword>
<dbReference type="GO" id="GO:0051539">
    <property type="term" value="F:4 iron, 4 sulfur cluster binding"/>
    <property type="evidence" value="ECO:0007669"/>
    <property type="project" value="UniProtKB-KW"/>
</dbReference>
<dbReference type="InterPro" id="IPR035965">
    <property type="entry name" value="PAS-like_dom_sf"/>
</dbReference>
<dbReference type="Gene3D" id="1.20.5.1930">
    <property type="match status" value="1"/>
</dbReference>
<keyword evidence="8" id="KW-0808">Transferase</keyword>
<feature type="domain" description="PAS" evidence="18">
    <location>
        <begin position="127"/>
        <end position="168"/>
    </location>
</feature>
<dbReference type="PROSITE" id="PS50112">
    <property type="entry name" value="PAS"/>
    <property type="match status" value="1"/>
</dbReference>
<reference evidence="21" key="1">
    <citation type="submission" date="2020-06" db="EMBL/GenBank/DDBJ databases">
        <title>Draft genomic sequence of Geomonas sp. Red330.</title>
        <authorList>
            <person name="Itoh H."/>
            <person name="Zhenxing X."/>
            <person name="Ushijima N."/>
            <person name="Masuda Y."/>
            <person name="Shiratori Y."/>
            <person name="Senoo K."/>
        </authorList>
    </citation>
    <scope>NUCLEOTIDE SEQUENCE [LARGE SCALE GENOMIC DNA]</scope>
    <source>
        <strain evidence="21">Red330</strain>
    </source>
</reference>
<evidence type="ECO:0000259" key="17">
    <source>
        <dbReference type="PROSITE" id="PS50109"/>
    </source>
</evidence>
<evidence type="ECO:0000256" key="9">
    <source>
        <dbReference type="ARBA" id="ARBA00022723"/>
    </source>
</evidence>
<dbReference type="InterPro" id="IPR050482">
    <property type="entry name" value="Sensor_HK_TwoCompSys"/>
</dbReference>
<dbReference type="Pfam" id="PF08447">
    <property type="entry name" value="PAS_3"/>
    <property type="match status" value="1"/>
</dbReference>
<dbReference type="NCBIfam" id="TIGR00229">
    <property type="entry name" value="sensory_box"/>
    <property type="match status" value="1"/>
</dbReference>
<dbReference type="InterPro" id="IPR011712">
    <property type="entry name" value="Sig_transdc_His_kin_sub3_dim/P"/>
</dbReference>
<keyword evidence="13" id="KW-0411">Iron-sulfur</keyword>
<evidence type="ECO:0000256" key="5">
    <source>
        <dbReference type="ARBA" id="ARBA00017322"/>
    </source>
</evidence>
<dbReference type="InterPro" id="IPR000014">
    <property type="entry name" value="PAS"/>
</dbReference>
<sequence length="457" mass="51447">MLHTHVPISYLVLDTEGRVLKSSYATAELLGVHRLHLVQLPFSEFVQEDCRPLLLALLKQLYAEPAEPISCELALCTAAQQTVHVQVQARVREPGNLCLMTLTEVSPLRDGQKNSDTLADQTAAWEFWVGPDGRFIYMSPSCQAITGYRDEEFLADPELFVRIVHPEDTPPFYPSDLGQYRQGPPQEYRIRRRDGGTAWIRHEGHLVTGPEQAILGLKGTNREVTHERQLRQQLEQSVEELKKLTAELNLSEERERRRIAQALHDQVVQGLAIGKLNLESVLDKGEIADHPVLQELKSILEYSIQDLRDLCFDLSSPLLYDLGLESAIGFLGEKLEQKFGYNFVFNTWARDKKPLGEEVAVAMYQFCRELLINAGKHAEASTVSCLLFQDDERLVLNLQDDGKGFDPERCREGFGLPSIRQRVNYLGGTLTVKSAPGAGTTIEITLWPATKSAKETL</sequence>
<dbReference type="PROSITE" id="PS50113">
    <property type="entry name" value="PAC"/>
    <property type="match status" value="1"/>
</dbReference>
<comment type="caution">
    <text evidence="20">The sequence shown here is derived from an EMBL/GenBank/DDBJ whole genome shotgun (WGS) entry which is preliminary data.</text>
</comment>
<dbReference type="GO" id="GO:0046872">
    <property type="term" value="F:metal ion binding"/>
    <property type="evidence" value="ECO:0007669"/>
    <property type="project" value="UniProtKB-KW"/>
</dbReference>
<feature type="domain" description="Histidine kinase" evidence="17">
    <location>
        <begin position="363"/>
        <end position="450"/>
    </location>
</feature>
<evidence type="ECO:0000256" key="15">
    <source>
        <dbReference type="ARBA" id="ARBA00030800"/>
    </source>
</evidence>
<comment type="catalytic activity">
    <reaction evidence="1">
        <text>ATP + protein L-histidine = ADP + protein N-phospho-L-histidine.</text>
        <dbReference type="EC" id="2.7.13.3"/>
    </reaction>
</comment>
<evidence type="ECO:0000313" key="21">
    <source>
        <dbReference type="Proteomes" id="UP000556026"/>
    </source>
</evidence>
<feature type="domain" description="PAC" evidence="19">
    <location>
        <begin position="184"/>
        <end position="236"/>
    </location>
</feature>
<dbReference type="EMBL" id="BLXX01000008">
    <property type="protein sequence ID" value="GFO60492.1"/>
    <property type="molecule type" value="Genomic_DNA"/>
</dbReference>
<dbReference type="Gene3D" id="3.30.565.10">
    <property type="entry name" value="Histidine kinase-like ATPase, C-terminal domain"/>
    <property type="match status" value="1"/>
</dbReference>
<keyword evidence="12" id="KW-0902">Two-component regulatory system</keyword>
<dbReference type="Gene3D" id="3.30.450.20">
    <property type="entry name" value="PAS domain"/>
    <property type="match status" value="2"/>
</dbReference>
<evidence type="ECO:0000259" key="18">
    <source>
        <dbReference type="PROSITE" id="PS50112"/>
    </source>
</evidence>
<evidence type="ECO:0000256" key="8">
    <source>
        <dbReference type="ARBA" id="ARBA00022679"/>
    </source>
</evidence>
<dbReference type="InterPro" id="IPR000700">
    <property type="entry name" value="PAS-assoc_C"/>
</dbReference>
<dbReference type="PRINTS" id="PR00344">
    <property type="entry name" value="BCTRLSENSOR"/>
</dbReference>